<feature type="coiled-coil region" evidence="4">
    <location>
        <begin position="73"/>
        <end position="142"/>
    </location>
</feature>
<accession>A0AAE3FHV6</accession>
<evidence type="ECO:0000256" key="3">
    <source>
        <dbReference type="ARBA" id="ARBA00012865"/>
    </source>
</evidence>
<dbReference type="PANTHER" id="PTHR35333:SF3">
    <property type="entry name" value="BETA-LACTAMASE-TYPE TRANSPEPTIDASE FOLD CONTAINING PROTEIN"/>
    <property type="match status" value="1"/>
</dbReference>
<evidence type="ECO:0000256" key="4">
    <source>
        <dbReference type="SAM" id="Coils"/>
    </source>
</evidence>
<gene>
    <name evidence="6" type="ORF">MR241_00755</name>
</gene>
<dbReference type="InterPro" id="IPR000871">
    <property type="entry name" value="Beta-lactam_class-A"/>
</dbReference>
<sequence length="448" mass="49407">MKLNFLRKMTRNEKAACLVCVILFLLFISASVLAAFLFGMLNRSENNFSDYRKKTDIELSDHEKAGMDAKKDLAAMRNSLELAEKNREQLEGRIAGLETEIKNLEKGFGDADGLYASLNSRLEELKKQLSEKEAEISGLKNQIVSFGKSYNIDLNSQAELLNRLNEMIKSGAPLNYSGAANSNTAGAVGVYPKISLFYKDIDTGYTYSDNADTVFPAEGTLKAAFAMTVLSAASDEKAAYDKKCAELIAKNGANAVLPEFRPEYDLNTVFTYTADKAVTGEGVIKDEEFGVEYTHLELLRLLLVYGDCVAYEELKSAYGTAMLRDLSKKIGADTVRFNVKDASAGDIGKLLRKIYEFTESGAEYAGFMKEAMMSSLHTVMIGQGVSPKKIAHKYCWETGGYHDMAIVYDEHPYLLVIMTDMDAGGNEANSYIQKLASLVDGIHGNFYG</sequence>
<feature type="domain" description="Beta-lactamase class A catalytic" evidence="5">
    <location>
        <begin position="263"/>
        <end position="419"/>
    </location>
</feature>
<dbReference type="Proteomes" id="UP001139365">
    <property type="component" value="Unassembled WGS sequence"/>
</dbReference>
<evidence type="ECO:0000259" key="5">
    <source>
        <dbReference type="Pfam" id="PF13354"/>
    </source>
</evidence>
<dbReference type="EMBL" id="JALEMU010000017">
    <property type="protein sequence ID" value="MCI5754808.1"/>
    <property type="molecule type" value="Genomic_DNA"/>
</dbReference>
<dbReference type="EC" id="3.5.2.6" evidence="3"/>
<dbReference type="SUPFAM" id="SSF56601">
    <property type="entry name" value="beta-lactamase/transpeptidase-like"/>
    <property type="match status" value="1"/>
</dbReference>
<dbReference type="InterPro" id="IPR045155">
    <property type="entry name" value="Beta-lactam_cat"/>
</dbReference>
<reference evidence="6 7" key="1">
    <citation type="submission" date="2022-03" db="EMBL/GenBank/DDBJ databases">
        <title>Metagenome-assembled genomes from swine fecal metagenomes.</title>
        <authorList>
            <person name="Holman D.B."/>
            <person name="Kommadath A."/>
        </authorList>
    </citation>
    <scope>NUCLEOTIDE SEQUENCE [LARGE SCALE GENOMIC DNA]</scope>
    <source>
        <strain evidence="6">SUG147</strain>
    </source>
</reference>
<dbReference type="Pfam" id="PF13354">
    <property type="entry name" value="Beta-lactamase2"/>
    <property type="match status" value="1"/>
</dbReference>
<dbReference type="AlphaFoldDB" id="A0AAE3FHV6"/>
<evidence type="ECO:0000256" key="1">
    <source>
        <dbReference type="ARBA" id="ARBA00001526"/>
    </source>
</evidence>
<comment type="catalytic activity">
    <reaction evidence="1">
        <text>a beta-lactam + H2O = a substituted beta-amino acid</text>
        <dbReference type="Rhea" id="RHEA:20401"/>
        <dbReference type="ChEBI" id="CHEBI:15377"/>
        <dbReference type="ChEBI" id="CHEBI:35627"/>
        <dbReference type="ChEBI" id="CHEBI:140347"/>
        <dbReference type="EC" id="3.5.2.6"/>
    </reaction>
</comment>
<dbReference type="PANTHER" id="PTHR35333">
    <property type="entry name" value="BETA-LACTAMASE"/>
    <property type="match status" value="1"/>
</dbReference>
<evidence type="ECO:0000313" key="7">
    <source>
        <dbReference type="Proteomes" id="UP001139365"/>
    </source>
</evidence>
<dbReference type="GO" id="GO:0046677">
    <property type="term" value="P:response to antibiotic"/>
    <property type="evidence" value="ECO:0007669"/>
    <property type="project" value="InterPro"/>
</dbReference>
<dbReference type="SUPFAM" id="SSF57997">
    <property type="entry name" value="Tropomyosin"/>
    <property type="match status" value="1"/>
</dbReference>
<comment type="similarity">
    <text evidence="2">Belongs to the class-A beta-lactamase family.</text>
</comment>
<evidence type="ECO:0000256" key="2">
    <source>
        <dbReference type="ARBA" id="ARBA00009009"/>
    </source>
</evidence>
<keyword evidence="6" id="KW-0378">Hydrolase</keyword>
<dbReference type="Gene3D" id="3.40.710.10">
    <property type="entry name" value="DD-peptidase/beta-lactamase superfamily"/>
    <property type="match status" value="1"/>
</dbReference>
<evidence type="ECO:0000313" key="6">
    <source>
        <dbReference type="EMBL" id="MCI5754808.1"/>
    </source>
</evidence>
<dbReference type="InterPro" id="IPR012338">
    <property type="entry name" value="Beta-lactam/transpept-like"/>
</dbReference>
<proteinExistence type="inferred from homology"/>
<protein>
    <recommendedName>
        <fullName evidence="3">beta-lactamase</fullName>
        <ecNumber evidence="3">3.5.2.6</ecNumber>
    </recommendedName>
</protein>
<dbReference type="GO" id="GO:0030655">
    <property type="term" value="P:beta-lactam antibiotic catabolic process"/>
    <property type="evidence" value="ECO:0007669"/>
    <property type="project" value="InterPro"/>
</dbReference>
<dbReference type="GO" id="GO:0008800">
    <property type="term" value="F:beta-lactamase activity"/>
    <property type="evidence" value="ECO:0007669"/>
    <property type="project" value="UniProtKB-EC"/>
</dbReference>
<keyword evidence="4" id="KW-0175">Coiled coil</keyword>
<dbReference type="Gene3D" id="1.20.5.340">
    <property type="match status" value="1"/>
</dbReference>
<comment type="caution">
    <text evidence="6">The sequence shown here is derived from an EMBL/GenBank/DDBJ whole genome shotgun (WGS) entry which is preliminary data.</text>
</comment>
<organism evidence="6 7">
    <name type="scientific">Candidatus Colimorpha enterica</name>
    <dbReference type="NCBI Taxonomy" id="3083063"/>
    <lineage>
        <taxon>Bacteria</taxon>
        <taxon>Pseudomonadati</taxon>
        <taxon>Bacteroidota</taxon>
        <taxon>Bacteroidia</taxon>
        <taxon>Bacteroidales</taxon>
        <taxon>Candidatus Colimorpha</taxon>
    </lineage>
</organism>
<name>A0AAE3FHV6_9BACT</name>